<dbReference type="Pfam" id="PF20830">
    <property type="entry name" value="Reovirus_bridge"/>
    <property type="match status" value="1"/>
</dbReference>
<organismHost>
    <name type="scientific">Aedes pseudoscutellaris</name>
    <name type="common">Mosquito</name>
    <name type="synonym">Stegomyia pseudoscutellaris</name>
    <dbReference type="NCBI Taxonomy" id="316597"/>
</organismHost>
<dbReference type="InterPro" id="IPR048605">
    <property type="entry name" value="Reov_VP3_bridge"/>
</dbReference>
<evidence type="ECO:0000313" key="5">
    <source>
        <dbReference type="EMBL" id="BBN21020.1"/>
    </source>
</evidence>
<organism evidence="5">
    <name type="scientific">Aedes pseudoscutellaris reovirus</name>
    <name type="common">ApRV</name>
    <dbReference type="NCBI Taxonomy" id="341721"/>
    <lineage>
        <taxon>Viruses</taxon>
        <taxon>Riboviria</taxon>
        <taxon>Orthornavirae</taxon>
        <taxon>Duplornaviricota</taxon>
        <taxon>Resentoviricetes</taxon>
        <taxon>Reovirales</taxon>
        <taxon>Spinareoviridae</taxon>
        <taxon>Dinovernavirus</taxon>
    </lineage>
</organism>
<dbReference type="InterPro" id="IPR048606">
    <property type="entry name" value="Reov_VP3_MTase2"/>
</dbReference>
<feature type="domain" description="Reovirus VP3 protein bridge" evidence="2">
    <location>
        <begin position="693"/>
        <end position="818"/>
    </location>
</feature>
<evidence type="ECO:0000259" key="2">
    <source>
        <dbReference type="Pfam" id="PF20830"/>
    </source>
</evidence>
<proteinExistence type="predicted"/>
<evidence type="ECO:0000259" key="3">
    <source>
        <dbReference type="Pfam" id="PF20831"/>
    </source>
</evidence>
<feature type="domain" description="Reovirus VP3 protein guanylyltransferase" evidence="1">
    <location>
        <begin position="1"/>
        <end position="254"/>
    </location>
</feature>
<dbReference type="InterPro" id="IPR048607">
    <property type="entry name" value="Reov_VP3_MTase1"/>
</dbReference>
<evidence type="ECO:0000259" key="4">
    <source>
        <dbReference type="Pfam" id="PF20832"/>
    </source>
</evidence>
<dbReference type="Pfam" id="PF20790">
    <property type="entry name" value="Reov_VP3_GTase"/>
    <property type="match status" value="1"/>
</dbReference>
<dbReference type="InterPro" id="IPR048608">
    <property type="entry name" value="Reov_VP3_GTase"/>
</dbReference>
<feature type="domain" description="Reovirus VP3 protein Methyltransferase" evidence="3">
    <location>
        <begin position="450"/>
        <end position="668"/>
    </location>
</feature>
<dbReference type="Pfam" id="PF20832">
    <property type="entry name" value="Reov_VP3_MTase2"/>
    <property type="match status" value="1"/>
</dbReference>
<evidence type="ECO:0000259" key="1">
    <source>
        <dbReference type="Pfam" id="PF20790"/>
    </source>
</evidence>
<dbReference type="Pfam" id="PF20831">
    <property type="entry name" value="Reov_VP3_MTase1"/>
    <property type="match status" value="1"/>
</dbReference>
<feature type="domain" description="Reovirus VP3 protein Methyltransferase" evidence="4">
    <location>
        <begin position="855"/>
        <end position="1054"/>
    </location>
</feature>
<reference evidence="5" key="1">
    <citation type="journal article" date="2020" name="Viruses">
        <title>Entomological Assessment of the Status and Risk of Mosquito-borne Arboviral Transmission in Ghana.</title>
        <authorList>
            <person name="Amoa-Bosompem M."/>
            <person name="Kobayashi D."/>
            <person name="Murota K."/>
            <person name="Faizah A.N."/>
            <person name="Itokawa K."/>
            <person name="Fujita R."/>
            <person name="Osei J.H.N."/>
            <person name="Agbosu E."/>
            <person name="Pratt D."/>
            <person name="Kimura S."/>
            <person name="Kwofie K.D."/>
            <person name="Ohashi M."/>
            <person name="Bonney J.H.K."/>
            <person name="Dadzie S."/>
            <person name="Sasaki T."/>
            <person name="Ohta N."/>
            <person name="Isawa H."/>
            <person name="Sawabe K."/>
            <person name="Iwanaga S."/>
        </authorList>
    </citation>
    <scope>NUCLEOTIDE SEQUENCE</scope>
    <source>
        <strain evidence="5">15AC18</strain>
    </source>
</reference>
<dbReference type="EMBL" id="LC496852">
    <property type="protein sequence ID" value="BBN21020.1"/>
    <property type="molecule type" value="Genomic_RNA"/>
</dbReference>
<protein>
    <submittedName>
        <fullName evidence="5">VP5</fullName>
    </submittedName>
</protein>
<accession>A0A679E6R0</accession>
<sequence length="1056" mass="121212">MIDLRLEEDILTATLPEFLTTRPKYRYAYTNTKQQDLRLLGPMRHVRLTHLYKHTKLWNLQYIERELTNVEIDDALDEFMQTFSLPYIIEKGTYKYNMLLGMHVHNISFQDDVSELIANNPQLLNYTNDNPLASIFELINIDLQIYQYGQNLFNNEVEHMILFLKDNTYHGVIQALQKHPFSATHVTWHLHKHIFVFYSREKLLNKLLATGLEDSQLYQRQKTYSTKRGDRPTERMITYIEDDHIRRIQAVFPLLLDNIFDVKLHRDSSMTWLKSYADTIYDSAKKSDSTVTPEIRKLYLRMYNQYMRVFLPIEQYMLYDTTCWPFSEKITLKLNVRLISSRESQPVSWKTPIDTENLISIVQPNNPINKLNFTAVPSTMIRLNDNIMMYRSVRDMFAAIEYIPDSNENIPTIEMKEQALSRYISPDSEAQNFFNNQPPYLNSIININRQVFEAVRRGNIQVSTGSVEHLCLCMYVKSGLIVGRTVLIDDKVVLRRNFNASTAKMLTCYVKAVTQLYGEGSLIYPGLRLVFFGVETEPAMDVLKLFYGDKSLYVQGFGDRGIGRDKFRTKIEDALTLRIGCDILISDIDQADYQDPSEEKFNDIIEFVCYLTELVISNATIGLVKISMPTYYLLNKISQNINNKFSKVNINIVKLSTQKPYTYEAYLLLSHGSTLTTKGYIKNPVCDVYLEHISLQPQEVKIISTISNEINYDKPTLYRLVVDKNDVTDVSIAMHILSIHCSTIITRSVMVKNDNTGAFVTMSGMKDMKRVSIMNRMTDGTNENAYMYEDNGKLYLQKVPYLEDLVSAFPNGFGSTHQNDYDSSASVINVNALVRQVVYRVISKSIPVALLESLSRIRIVGGRDLGEMSAVYKLYKIPVEVYDTVGITREYPHVQISYRAQRYQFTESVPNHTLLLANYVIMNDIDGAPISSAEQINTIKKIISKIGLGSIAYVQIYSDVVARHINIMTKNDSFLISANADKTVFKVQVSGYKAVEMCNHEQLLQLVSDNTGVNIIRLTYQDVLESCVLSSGILGDTGSWLLDLVLASTYIIEIKG</sequence>
<name>A0A679E6R0_APRV</name>